<evidence type="ECO:0000313" key="2">
    <source>
        <dbReference type="Proteomes" id="UP001589833"/>
    </source>
</evidence>
<gene>
    <name evidence="1" type="ORF">ACFFH4_13110</name>
</gene>
<dbReference type="CDD" id="cd14728">
    <property type="entry name" value="Ere-like"/>
    <property type="match status" value="1"/>
</dbReference>
<dbReference type="PANTHER" id="PTHR31299">
    <property type="entry name" value="ESTERASE, PUTATIVE (AFU_ORTHOLOGUE AFUA_1G05850)-RELATED"/>
    <property type="match status" value="1"/>
</dbReference>
<dbReference type="RefSeq" id="WP_273840667.1">
    <property type="nucleotide sequence ID" value="NZ_JAQQWT010000002.1"/>
</dbReference>
<dbReference type="PANTHER" id="PTHR31299:SF0">
    <property type="entry name" value="ESTERASE, PUTATIVE (AFU_ORTHOLOGUE AFUA_1G05850)-RELATED"/>
    <property type="match status" value="1"/>
</dbReference>
<dbReference type="PIRSF" id="PIRSF036794">
    <property type="entry name" value="UCP_erythr_ester"/>
    <property type="match status" value="1"/>
</dbReference>
<organism evidence="1 2">
    <name type="scientific">Halalkalibacter alkalisediminis</name>
    <dbReference type="NCBI Taxonomy" id="935616"/>
    <lineage>
        <taxon>Bacteria</taxon>
        <taxon>Bacillati</taxon>
        <taxon>Bacillota</taxon>
        <taxon>Bacilli</taxon>
        <taxon>Bacillales</taxon>
        <taxon>Bacillaceae</taxon>
        <taxon>Halalkalibacter</taxon>
    </lineage>
</organism>
<dbReference type="EMBL" id="JBHLTR010000017">
    <property type="protein sequence ID" value="MFC0559990.1"/>
    <property type="molecule type" value="Genomic_DNA"/>
</dbReference>
<dbReference type="Gene3D" id="3.30.1870.10">
    <property type="entry name" value="EreA-like, domain 2"/>
    <property type="match status" value="1"/>
</dbReference>
<dbReference type="Proteomes" id="UP001589833">
    <property type="component" value="Unassembled WGS sequence"/>
</dbReference>
<dbReference type="Gene3D" id="3.40.1660.10">
    <property type="entry name" value="EreA-like (biosynthetic domain)"/>
    <property type="match status" value="1"/>
</dbReference>
<reference evidence="1 2" key="1">
    <citation type="submission" date="2024-09" db="EMBL/GenBank/DDBJ databases">
        <authorList>
            <person name="Sun Q."/>
            <person name="Mori K."/>
        </authorList>
    </citation>
    <scope>NUCLEOTIDE SEQUENCE [LARGE SCALE GENOMIC DNA]</scope>
    <source>
        <strain evidence="1 2">NCAIM B.02301</strain>
    </source>
</reference>
<accession>A0ABV6NGU6</accession>
<dbReference type="InterPro" id="IPR007815">
    <property type="entry name" value="Emycin_Estase"/>
</dbReference>
<dbReference type="InterPro" id="IPR014622">
    <property type="entry name" value="UCP036794_erythomycin"/>
</dbReference>
<protein>
    <submittedName>
        <fullName evidence="1">Erythromycin esterase family protein</fullName>
    </submittedName>
</protein>
<keyword evidence="2" id="KW-1185">Reference proteome</keyword>
<dbReference type="SUPFAM" id="SSF159501">
    <property type="entry name" value="EreA/ChaN-like"/>
    <property type="match status" value="1"/>
</dbReference>
<proteinExistence type="predicted"/>
<dbReference type="InterPro" id="IPR052036">
    <property type="entry name" value="Hydrolase/PRTase-associated"/>
</dbReference>
<comment type="caution">
    <text evidence="1">The sequence shown here is derived from an EMBL/GenBank/DDBJ whole genome shotgun (WGS) entry which is preliminary data.</text>
</comment>
<dbReference type="Pfam" id="PF05139">
    <property type="entry name" value="Erythro_esteras"/>
    <property type="match status" value="1"/>
</dbReference>
<evidence type="ECO:0000313" key="1">
    <source>
        <dbReference type="EMBL" id="MFC0559990.1"/>
    </source>
</evidence>
<sequence length="419" mass="48285">MIHTLDLTKAIDHYAKRLNDLSDLIPLLEKASGAKYVLLGESTHGTSEFYSIRSEISKWLIKEKGFQFIAVEGDWSSCYEVNRFIKGYDTPYTHASESLSAFNRWPEWMWANEEIASFVSWLQGFNNEKDTSSKIGFHGIDIYSLWESMSEIVSYLESIQSPDVEKAKKAFNCFEPYHNELQMYGVSASFYGKDCLDELVDLLKSLHQNRTLYEQDAEAALNLELNSLVVDNAENYYRVMVTDGNESWNIRDRHMVEAFYKVSSFYGKDAKGIIWEHNTHIGDARATDMAEDGMVNVGQLTREKYGEEQVYAVGLGTYKGTVIAADRWGDPHEEMVVPKAQSGSWEYYLHQAGSYDKFILFNQENIKFFNKTIGHRAIGVTYNHRYEHLGNYVPSRLSERYNAFIYIDQTNALRPLKNN</sequence>
<name>A0ABV6NGU6_9BACI</name>